<evidence type="ECO:0000313" key="3">
    <source>
        <dbReference type="Proteomes" id="UP000244336"/>
    </source>
</evidence>
<accession>A0A2T7DJ65</accession>
<gene>
    <name evidence="2" type="ORF">GQ55_5G226500</name>
</gene>
<evidence type="ECO:0000313" key="2">
    <source>
        <dbReference type="EMBL" id="PUZ55615.1"/>
    </source>
</evidence>
<evidence type="ECO:0000259" key="1">
    <source>
        <dbReference type="Pfam" id="PF24523"/>
    </source>
</evidence>
<dbReference type="InterPro" id="IPR056016">
    <property type="entry name" value="DUF7595"/>
</dbReference>
<proteinExistence type="predicted"/>
<keyword evidence="3" id="KW-1185">Reference proteome</keyword>
<reference evidence="2 3" key="1">
    <citation type="submission" date="2018-04" db="EMBL/GenBank/DDBJ databases">
        <title>WGS assembly of Panicum hallii var. hallii HAL2.</title>
        <authorList>
            <person name="Lovell J."/>
            <person name="Jenkins J."/>
            <person name="Lowry D."/>
            <person name="Mamidi S."/>
            <person name="Sreedasyam A."/>
            <person name="Weng X."/>
            <person name="Barry K."/>
            <person name="Bonette J."/>
            <person name="Campitelli B."/>
            <person name="Daum C."/>
            <person name="Gordon S."/>
            <person name="Gould B."/>
            <person name="Lipzen A."/>
            <person name="MacQueen A."/>
            <person name="Palacio-Mejia J."/>
            <person name="Plott C."/>
            <person name="Shakirov E."/>
            <person name="Shu S."/>
            <person name="Yoshinaga Y."/>
            <person name="Zane M."/>
            <person name="Rokhsar D."/>
            <person name="Grimwood J."/>
            <person name="Schmutz J."/>
            <person name="Juenger T."/>
        </authorList>
    </citation>
    <scope>NUCLEOTIDE SEQUENCE [LARGE SCALE GENOMIC DNA]</scope>
    <source>
        <strain evidence="3">cv. HAL2</strain>
    </source>
</reference>
<dbReference type="AlphaFoldDB" id="A0A2T7DJ65"/>
<dbReference type="PANTHER" id="PTHR35828:SF12">
    <property type="entry name" value="OS01G0322500 PROTEIN"/>
    <property type="match status" value="1"/>
</dbReference>
<dbReference type="EMBL" id="CM009753">
    <property type="protein sequence ID" value="PUZ55615.1"/>
    <property type="molecule type" value="Genomic_DNA"/>
</dbReference>
<dbReference type="Proteomes" id="UP000244336">
    <property type="component" value="Chromosome 5"/>
</dbReference>
<name>A0A2T7DJ65_9POAL</name>
<dbReference type="PANTHER" id="PTHR35828">
    <property type="entry name" value="OS08G0203800 PROTEIN-RELATED"/>
    <property type="match status" value="1"/>
</dbReference>
<sequence>MEPRPEKRTRTEPEAEAEPKQLLPDDLVLEIVARCPTIAGVIRCAAASKPVRRGILHASFLRRLRGFLNRSGGEHGGQAPLSVRKLLLGLYHQSGDPRGQPAFVPVPDGASLPPSVAALPPASARDGAAGGSACEFGPYLPVASRRSLLVLRRRCRNRATDHLVGRHGLHPVELSVCNPSTGERRVLPPHDVLDMSHSLLDVDPIAPSSFKLLVAELSDGDPSTLYVQIFSSEEGDWGPPLACPITISRGDREDSCEFACAARRPRPVVLGDTVHWLCTTDSGDRILTWRWRGGAAQKASIVKLPRGYKFGRPEKCLAVLPSPAGDAAGSQAALLSLIVLDRGEIEVWAREKSGAGSARKWKLWHRVQEASIPRPTDFCNGWLSGAELSWFCKGSGTLFLQAGDETVSPLLLDLESMEVSKLEARKWELNPEPEFCPYEVDLLSYMLFVMKRF</sequence>
<organism evidence="2 3">
    <name type="scientific">Panicum hallii var. hallii</name>
    <dbReference type="NCBI Taxonomy" id="1504633"/>
    <lineage>
        <taxon>Eukaryota</taxon>
        <taxon>Viridiplantae</taxon>
        <taxon>Streptophyta</taxon>
        <taxon>Embryophyta</taxon>
        <taxon>Tracheophyta</taxon>
        <taxon>Spermatophyta</taxon>
        <taxon>Magnoliopsida</taxon>
        <taxon>Liliopsida</taxon>
        <taxon>Poales</taxon>
        <taxon>Poaceae</taxon>
        <taxon>PACMAD clade</taxon>
        <taxon>Panicoideae</taxon>
        <taxon>Panicodae</taxon>
        <taxon>Paniceae</taxon>
        <taxon>Panicinae</taxon>
        <taxon>Panicum</taxon>
        <taxon>Panicum sect. Panicum</taxon>
    </lineage>
</organism>
<feature type="domain" description="DUF7595" evidence="1">
    <location>
        <begin position="138"/>
        <end position="453"/>
    </location>
</feature>
<protein>
    <recommendedName>
        <fullName evidence="1">DUF7595 domain-containing protein</fullName>
    </recommendedName>
</protein>
<dbReference type="Pfam" id="PF24523">
    <property type="entry name" value="DUF7595"/>
    <property type="match status" value="1"/>
</dbReference>
<dbReference type="OrthoDB" id="691811at2759"/>
<dbReference type="Gramene" id="PUZ55615">
    <property type="protein sequence ID" value="PUZ55615"/>
    <property type="gene ID" value="GQ55_5G226500"/>
</dbReference>